<dbReference type="Proteomes" id="UP001592531">
    <property type="component" value="Unassembled WGS sequence"/>
</dbReference>
<evidence type="ECO:0000313" key="2">
    <source>
        <dbReference type="EMBL" id="MFC1418481.1"/>
    </source>
</evidence>
<keyword evidence="3" id="KW-1185">Reference proteome</keyword>
<accession>A0ABV6VXN3</accession>
<dbReference type="CDD" id="cd12108">
    <property type="entry name" value="Hr-like"/>
    <property type="match status" value="1"/>
</dbReference>
<reference evidence="2 3" key="1">
    <citation type="submission" date="2024-09" db="EMBL/GenBank/DDBJ databases">
        <authorList>
            <person name="Lee S.D."/>
        </authorList>
    </citation>
    <scope>NUCLEOTIDE SEQUENCE [LARGE SCALE GENOMIC DNA]</scope>
    <source>
        <strain evidence="2 3">N8-3</strain>
    </source>
</reference>
<dbReference type="Gene3D" id="1.20.120.520">
    <property type="entry name" value="nmb1532 protein domain like"/>
    <property type="match status" value="1"/>
</dbReference>
<evidence type="ECO:0000259" key="1">
    <source>
        <dbReference type="Pfam" id="PF01814"/>
    </source>
</evidence>
<evidence type="ECO:0000313" key="3">
    <source>
        <dbReference type="Proteomes" id="UP001592531"/>
    </source>
</evidence>
<sequence length="223" mass="24472">MTETIDFTMMYATHNAFRRDLRRLAAAASDRDGPGAVRAGWENFKAQLHLHHSVEDTHLWPRLQRAVTTPDDLALLQDMEAEHALIDPLLAAVDAALDSAPDRAPAAAPATGGAHIGATGGANALAEALDRLAAALGHHLEHEEEDALPLIQAELTPADWKAFANEMRRRQGVKGAAVYVPWILDGAPAEERRRFLGALPAPVTALNRLLWQPRYLRRRLWTS</sequence>
<comment type="caution">
    <text evidence="2">The sequence shown here is derived from an EMBL/GenBank/DDBJ whole genome shotgun (WGS) entry which is preliminary data.</text>
</comment>
<protein>
    <submittedName>
        <fullName evidence="2">Hemerythrin domain-containing protein</fullName>
    </submittedName>
</protein>
<gene>
    <name evidence="2" type="ORF">ACEZDE_17815</name>
</gene>
<organism evidence="2 3">
    <name type="scientific">Streptacidiphilus cavernicola</name>
    <dbReference type="NCBI Taxonomy" id="3342716"/>
    <lineage>
        <taxon>Bacteria</taxon>
        <taxon>Bacillati</taxon>
        <taxon>Actinomycetota</taxon>
        <taxon>Actinomycetes</taxon>
        <taxon>Kitasatosporales</taxon>
        <taxon>Streptomycetaceae</taxon>
        <taxon>Streptacidiphilus</taxon>
    </lineage>
</organism>
<dbReference type="InterPro" id="IPR012312">
    <property type="entry name" value="Hemerythrin-like"/>
</dbReference>
<dbReference type="Pfam" id="PF01814">
    <property type="entry name" value="Hemerythrin"/>
    <property type="match status" value="1"/>
</dbReference>
<name>A0ABV6VXN3_9ACTN</name>
<dbReference type="RefSeq" id="WP_380537275.1">
    <property type="nucleotide sequence ID" value="NZ_JBHFAB010000012.1"/>
</dbReference>
<proteinExistence type="predicted"/>
<dbReference type="EMBL" id="JBHFAB010000012">
    <property type="protein sequence ID" value="MFC1418481.1"/>
    <property type="molecule type" value="Genomic_DNA"/>
</dbReference>
<feature type="domain" description="Hemerythrin-like" evidence="1">
    <location>
        <begin position="9"/>
        <end position="151"/>
    </location>
</feature>